<comment type="function">
    <text evidence="8">Toxic component of a toxin-antitoxin (TA) system. An RNase.</text>
</comment>
<dbReference type="AlphaFoldDB" id="A0A0L7ATY5"/>
<evidence type="ECO:0000256" key="4">
    <source>
        <dbReference type="ARBA" id="ARBA00022723"/>
    </source>
</evidence>
<dbReference type="GO" id="GO:0000287">
    <property type="term" value="F:magnesium ion binding"/>
    <property type="evidence" value="ECO:0007669"/>
    <property type="project" value="UniProtKB-UniRule"/>
</dbReference>
<evidence type="ECO:0000256" key="6">
    <source>
        <dbReference type="ARBA" id="ARBA00022842"/>
    </source>
</evidence>
<keyword evidence="5 8" id="KW-0378">Hydrolase</keyword>
<dbReference type="SUPFAM" id="SSF88723">
    <property type="entry name" value="PIN domain-like"/>
    <property type="match status" value="1"/>
</dbReference>
<evidence type="ECO:0000256" key="2">
    <source>
        <dbReference type="ARBA" id="ARBA00022649"/>
    </source>
</evidence>
<keyword evidence="3 8" id="KW-0540">Nuclease</keyword>
<dbReference type="InterPro" id="IPR002716">
    <property type="entry name" value="PIN_dom"/>
</dbReference>
<dbReference type="Pfam" id="PF01850">
    <property type="entry name" value="PIN"/>
    <property type="match status" value="1"/>
</dbReference>
<dbReference type="HAMAP" id="MF_00265">
    <property type="entry name" value="VapC_Nob1"/>
    <property type="match status" value="1"/>
</dbReference>
<dbReference type="RefSeq" id="WP_052789740.1">
    <property type="nucleotide sequence ID" value="NZ_AVQD01000017.1"/>
</dbReference>
<evidence type="ECO:0000256" key="3">
    <source>
        <dbReference type="ARBA" id="ARBA00022722"/>
    </source>
</evidence>
<proteinExistence type="inferred from homology"/>
<keyword evidence="4 8" id="KW-0479">Metal-binding</keyword>
<dbReference type="PANTHER" id="PTHR33653:SF1">
    <property type="entry name" value="RIBONUCLEASE VAPC2"/>
    <property type="match status" value="1"/>
</dbReference>
<dbReference type="GO" id="GO:0090729">
    <property type="term" value="F:toxin activity"/>
    <property type="evidence" value="ECO:0007669"/>
    <property type="project" value="UniProtKB-KW"/>
</dbReference>
<dbReference type="InterPro" id="IPR050556">
    <property type="entry name" value="Type_II_TA_system_RNase"/>
</dbReference>
<dbReference type="PANTHER" id="PTHR33653">
    <property type="entry name" value="RIBONUCLEASE VAPC2"/>
    <property type="match status" value="1"/>
</dbReference>
<dbReference type="Proteomes" id="UP000037193">
    <property type="component" value="Unassembled WGS sequence"/>
</dbReference>
<evidence type="ECO:0000259" key="9">
    <source>
        <dbReference type="Pfam" id="PF01850"/>
    </source>
</evidence>
<gene>
    <name evidence="8" type="primary">vapC</name>
    <name evidence="10" type="ORF">BBM1128_10310</name>
</gene>
<protein>
    <recommendedName>
        <fullName evidence="8">Ribonuclease VapC</fullName>
        <shortName evidence="8">RNase VapC</shortName>
        <ecNumber evidence="8">3.1.-.-</ecNumber>
    </recommendedName>
    <alternativeName>
        <fullName evidence="8">Toxin VapC</fullName>
    </alternativeName>
</protein>
<dbReference type="EMBL" id="AVQD01000017">
    <property type="protein sequence ID" value="KOA38513.1"/>
    <property type="molecule type" value="Genomic_DNA"/>
</dbReference>
<feature type="domain" description="PIN" evidence="9">
    <location>
        <begin position="2"/>
        <end position="125"/>
    </location>
</feature>
<organism evidence="10 11">
    <name type="scientific">Bifidobacterium breve MCC 1128</name>
    <dbReference type="NCBI Taxonomy" id="1365965"/>
    <lineage>
        <taxon>Bacteria</taxon>
        <taxon>Bacillati</taxon>
        <taxon>Actinomycetota</taxon>
        <taxon>Actinomycetes</taxon>
        <taxon>Bifidobacteriales</taxon>
        <taxon>Bifidobacteriaceae</taxon>
        <taxon>Bifidobacterium</taxon>
    </lineage>
</organism>
<keyword evidence="6 8" id="KW-0460">Magnesium</keyword>
<feature type="binding site" evidence="8">
    <location>
        <position position="103"/>
    </location>
    <ligand>
        <name>Mg(2+)</name>
        <dbReference type="ChEBI" id="CHEBI:18420"/>
    </ligand>
</feature>
<dbReference type="Gene3D" id="3.40.50.1010">
    <property type="entry name" value="5'-nuclease"/>
    <property type="match status" value="1"/>
</dbReference>
<feature type="binding site" evidence="8">
    <location>
        <position position="5"/>
    </location>
    <ligand>
        <name>Mg(2+)</name>
        <dbReference type="ChEBI" id="CHEBI:18420"/>
    </ligand>
</feature>
<dbReference type="GO" id="GO:0016787">
    <property type="term" value="F:hydrolase activity"/>
    <property type="evidence" value="ECO:0007669"/>
    <property type="project" value="UniProtKB-KW"/>
</dbReference>
<keyword evidence="8" id="KW-0800">Toxin</keyword>
<evidence type="ECO:0000256" key="5">
    <source>
        <dbReference type="ARBA" id="ARBA00022801"/>
    </source>
</evidence>
<evidence type="ECO:0000256" key="8">
    <source>
        <dbReference type="HAMAP-Rule" id="MF_00265"/>
    </source>
</evidence>
<evidence type="ECO:0000313" key="11">
    <source>
        <dbReference type="Proteomes" id="UP000037193"/>
    </source>
</evidence>
<comment type="caution">
    <text evidence="10">The sequence shown here is derived from an EMBL/GenBank/DDBJ whole genome shotgun (WGS) entry which is preliminary data.</text>
</comment>
<dbReference type="CDD" id="cd18731">
    <property type="entry name" value="PIN_NgFitB-like"/>
    <property type="match status" value="1"/>
</dbReference>
<keyword evidence="2 8" id="KW-1277">Toxin-antitoxin system</keyword>
<reference evidence="10 11" key="1">
    <citation type="journal article" date="2015" name="Int J Genomics">
        <title>Comparative Genomics Revealed Genetic Diversity and Species/Strain-Level Differences in Carbohydrate Metabolism of Three Probiotic Bifidobacterial Species.</title>
        <authorList>
            <person name="Odamaki T."/>
            <person name="Horigome A."/>
            <person name="Sugahara H."/>
            <person name="Hashikura N."/>
            <person name="Minami J."/>
            <person name="Xiao J.Z."/>
            <person name="Abe F."/>
        </authorList>
    </citation>
    <scope>NUCLEOTIDE SEQUENCE [LARGE SCALE GENOMIC DNA]</scope>
    <source>
        <strain evidence="10 11">MCC 1128</strain>
    </source>
</reference>
<evidence type="ECO:0000313" key="10">
    <source>
        <dbReference type="EMBL" id="KOA38513.1"/>
    </source>
</evidence>
<dbReference type="GO" id="GO:0004540">
    <property type="term" value="F:RNA nuclease activity"/>
    <property type="evidence" value="ECO:0007669"/>
    <property type="project" value="InterPro"/>
</dbReference>
<accession>A0A0L7ATY5</accession>
<name>A0A0L7ATY5_BIFBR</name>
<dbReference type="InterPro" id="IPR022907">
    <property type="entry name" value="VapC_family"/>
</dbReference>
<sequence length="140" mass="15650">MIILDTNVISEIIKKQPDEHVANWLRNQDTSNLATTAITVAELLAGICQMPEGKRRKYTDTTIKLELMTLADRTFAFDTQAAANYATIFIERERRGKPTSIQDAMIAAIARSWGASVATRNTKDFEGTGVELINPWEYKG</sequence>
<comment type="cofactor">
    <cofactor evidence="1 8">
        <name>Mg(2+)</name>
        <dbReference type="ChEBI" id="CHEBI:18420"/>
    </cofactor>
</comment>
<dbReference type="InterPro" id="IPR029060">
    <property type="entry name" value="PIN-like_dom_sf"/>
</dbReference>
<comment type="similarity">
    <text evidence="7 8">Belongs to the PINc/VapC protein family.</text>
</comment>
<dbReference type="PATRIC" id="fig|1365965.3.peg.2081"/>
<evidence type="ECO:0000256" key="7">
    <source>
        <dbReference type="ARBA" id="ARBA00038093"/>
    </source>
</evidence>
<dbReference type="EC" id="3.1.-.-" evidence="8"/>
<evidence type="ECO:0000256" key="1">
    <source>
        <dbReference type="ARBA" id="ARBA00001946"/>
    </source>
</evidence>